<proteinExistence type="predicted"/>
<dbReference type="PANTHER" id="PTHR36510:SF3">
    <property type="entry name" value="CONSERVED PROTEIN"/>
    <property type="match status" value="1"/>
</dbReference>
<evidence type="ECO:0000313" key="1">
    <source>
        <dbReference type="EMBL" id="EIC31440.1"/>
    </source>
</evidence>
<organism evidence="1 2">
    <name type="scientific">Methylomicrobium album BG8</name>
    <dbReference type="NCBI Taxonomy" id="686340"/>
    <lineage>
        <taxon>Bacteria</taxon>
        <taxon>Pseudomonadati</taxon>
        <taxon>Pseudomonadota</taxon>
        <taxon>Gammaproteobacteria</taxon>
        <taxon>Methylococcales</taxon>
        <taxon>Methylococcaceae</taxon>
        <taxon>Methylomicrobium</taxon>
    </lineage>
</organism>
<dbReference type="Pfam" id="PF04107">
    <property type="entry name" value="GCS2"/>
    <property type="match status" value="1"/>
</dbReference>
<gene>
    <name evidence="1" type="ORF">Metal_3797</name>
</gene>
<name>H8GIC8_METAL</name>
<sequence>MGQEITRTQFEESDFIAFRQKLARETTLLKQVIERNSCSKQPPVAGFELEAWLVDRAMRPAPVNKQYLETLSDPLASAELAKFNFELNCEPAPLTGNVFGQLHERLERTWQNAVRHAERMDHSAVMIGILPTLAQSDLHLGNMSEMHRYRALNEQILQARGMPIHIDIHGLEHLRFDHYDVMIESATTSFQTHIQLPLKWAHHFYNASLIASAPVVAISANSPFLFGKELWHETRIPLFEQAAETGGYNGAARGPLHRVSFGSGYLRQSVFECFEENLGHFPPLLPVNQDTDAEQFAHLRLHNGTIWRWNRPLIGFDADGTPHIRIEHRTPASGPTPVDAIANAAFYFGLAQNLCEQAMQHGLPLTFPAAKDNFYHAARHGLDSTLVWSDGSRHRIEQLLQTEFLPRAVKGLQSFGVNASDIDDYLGIIRQRLANKQNGCGWQRRYARKHQHDFAAMTRSYLKNQNSGKPVGEWQ</sequence>
<dbReference type="HOGENOM" id="CLU_029030_0_0_6"/>
<keyword evidence="2" id="KW-1185">Reference proteome</keyword>
<dbReference type="InterPro" id="IPR016602">
    <property type="entry name" value="UCP012666"/>
</dbReference>
<dbReference type="EMBL" id="CM001475">
    <property type="protein sequence ID" value="EIC31440.1"/>
    <property type="molecule type" value="Genomic_DNA"/>
</dbReference>
<dbReference type="SUPFAM" id="SSF55931">
    <property type="entry name" value="Glutamine synthetase/guanido kinase"/>
    <property type="match status" value="1"/>
</dbReference>
<accession>H8GIC8</accession>
<reference evidence="1 2" key="1">
    <citation type="journal article" date="2013" name="Genome Announc.">
        <title>Genome Sequence of the Obligate Gammaproteobacterial Methanotroph Methylomicrobium album Strain BG8.</title>
        <authorList>
            <person name="Kits K.D."/>
            <person name="Kalyuzhnaya M.G."/>
            <person name="Klotz M.G."/>
            <person name="Jetten M.S."/>
            <person name="Op den Camp H.J."/>
            <person name="Vuilleumier S."/>
            <person name="Bringel F."/>
            <person name="Dispirito A.A."/>
            <person name="Murrell J.C."/>
            <person name="Bruce D."/>
            <person name="Cheng J.F."/>
            <person name="Copeland A."/>
            <person name="Goodwin L."/>
            <person name="Hauser L."/>
            <person name="Lajus A."/>
            <person name="Land M.L."/>
            <person name="Lapidus A."/>
            <person name="Lucas S."/>
            <person name="Medigue C."/>
            <person name="Pitluck S."/>
            <person name="Woyke T."/>
            <person name="Zeytun A."/>
            <person name="Stein L.Y."/>
        </authorList>
    </citation>
    <scope>NUCLEOTIDE SEQUENCE [LARGE SCALE GENOMIC DNA]</scope>
    <source>
        <strain evidence="1 2">BG8</strain>
    </source>
</reference>
<dbReference type="Proteomes" id="UP000005090">
    <property type="component" value="Chromosome"/>
</dbReference>
<evidence type="ECO:0008006" key="3">
    <source>
        <dbReference type="Google" id="ProtNLM"/>
    </source>
</evidence>
<dbReference type="RefSeq" id="WP_005374798.1">
    <property type="nucleotide sequence ID" value="NZ_CM001475.1"/>
</dbReference>
<dbReference type="AlphaFoldDB" id="H8GIC8"/>
<dbReference type="GO" id="GO:0016879">
    <property type="term" value="F:ligase activity, forming carbon-nitrogen bonds"/>
    <property type="evidence" value="ECO:0007669"/>
    <property type="project" value="TreeGrafter"/>
</dbReference>
<dbReference type="Gene3D" id="3.30.590.20">
    <property type="match status" value="1"/>
</dbReference>
<dbReference type="eggNOG" id="COG2170">
    <property type="taxonomic scope" value="Bacteria"/>
</dbReference>
<dbReference type="InterPro" id="IPR006336">
    <property type="entry name" value="GCS2"/>
</dbReference>
<dbReference type="PIRSF" id="PIRSF012666">
    <property type="entry name" value="UCP012666"/>
    <property type="match status" value="1"/>
</dbReference>
<dbReference type="InterPro" id="IPR014746">
    <property type="entry name" value="Gln_synth/guanido_kin_cat_dom"/>
</dbReference>
<protein>
    <recommendedName>
        <fullName evidence="3">Glutamate--cysteine ligase</fullName>
    </recommendedName>
</protein>
<dbReference type="STRING" id="686340.Metal_3797"/>
<evidence type="ECO:0000313" key="2">
    <source>
        <dbReference type="Proteomes" id="UP000005090"/>
    </source>
</evidence>
<dbReference type="InterPro" id="IPR050141">
    <property type="entry name" value="GCL_type2/YbdK_subfam"/>
</dbReference>
<dbReference type="PANTHER" id="PTHR36510">
    <property type="entry name" value="GLUTAMATE--CYSTEINE LIGASE 2-RELATED"/>
    <property type="match status" value="1"/>
</dbReference>